<gene>
    <name evidence="1" type="ORF">H5410_002937</name>
</gene>
<evidence type="ECO:0008006" key="3">
    <source>
        <dbReference type="Google" id="ProtNLM"/>
    </source>
</evidence>
<evidence type="ECO:0000313" key="2">
    <source>
        <dbReference type="Proteomes" id="UP000824120"/>
    </source>
</evidence>
<reference evidence="1 2" key="1">
    <citation type="submission" date="2020-09" db="EMBL/GenBank/DDBJ databases">
        <title>De no assembly of potato wild relative species, Solanum commersonii.</title>
        <authorList>
            <person name="Cho K."/>
        </authorList>
    </citation>
    <scope>NUCLEOTIDE SEQUENCE [LARGE SCALE GENOMIC DNA]</scope>
    <source>
        <strain evidence="1">LZ3.2</strain>
        <tissue evidence="1">Leaf</tissue>
    </source>
</reference>
<dbReference type="OrthoDB" id="1750980at2759"/>
<sequence>MRTQSTFHTVHMLHRDHKFFLIALMEHFQDIRLIQIYKIMLGMEYDGIHVEVVSDSEQQLTLHLSFNNENRFLVTLVCAKCTTVERLRLWDDNYDIGYNHSLPLMVEGDFNDVMGADEKCIRLDKVVTNQAMQDMLGNLEIMHFARSGSDHAPLLLLIRDHAPKIIKTFKSMRTQSTFHTVHMLHRDHKFFLIALMEHFKDIRQIQIYKIRLGMEYDGIHVEVVSDSEQQLTLHLSFNNENRFLVTLWNGRADEKCIRLDKVVTNQAMQDMLGNLEIMHFARSGSDHAPLLLLIRGHAPKIIKTFKFLKF</sequence>
<dbReference type="AlphaFoldDB" id="A0A9J6B3K1"/>
<comment type="caution">
    <text evidence="1">The sequence shown here is derived from an EMBL/GenBank/DDBJ whole genome shotgun (WGS) entry which is preliminary data.</text>
</comment>
<dbReference type="PANTHER" id="PTHR33710:SF71">
    <property type="entry name" value="ENDONUCLEASE_EXONUCLEASE_PHOSPHATASE DOMAIN-CONTAINING PROTEIN"/>
    <property type="match status" value="1"/>
</dbReference>
<protein>
    <recommendedName>
        <fullName evidence="3">Endonuclease/exonuclease/phosphatase domain-containing protein</fullName>
    </recommendedName>
</protein>
<dbReference type="InterPro" id="IPR036691">
    <property type="entry name" value="Endo/exonu/phosph_ase_sf"/>
</dbReference>
<keyword evidence="2" id="KW-1185">Reference proteome</keyword>
<dbReference type="PANTHER" id="PTHR33710">
    <property type="entry name" value="BNAC02G09200D PROTEIN"/>
    <property type="match status" value="1"/>
</dbReference>
<accession>A0A9J6B3K1</accession>
<organism evidence="1 2">
    <name type="scientific">Solanum commersonii</name>
    <name type="common">Commerson's wild potato</name>
    <name type="synonym">Commerson's nightshade</name>
    <dbReference type="NCBI Taxonomy" id="4109"/>
    <lineage>
        <taxon>Eukaryota</taxon>
        <taxon>Viridiplantae</taxon>
        <taxon>Streptophyta</taxon>
        <taxon>Embryophyta</taxon>
        <taxon>Tracheophyta</taxon>
        <taxon>Spermatophyta</taxon>
        <taxon>Magnoliopsida</taxon>
        <taxon>eudicotyledons</taxon>
        <taxon>Gunneridae</taxon>
        <taxon>Pentapetalae</taxon>
        <taxon>asterids</taxon>
        <taxon>lamiids</taxon>
        <taxon>Solanales</taxon>
        <taxon>Solanaceae</taxon>
        <taxon>Solanoideae</taxon>
        <taxon>Solaneae</taxon>
        <taxon>Solanum</taxon>
    </lineage>
</organism>
<dbReference type="Proteomes" id="UP000824120">
    <property type="component" value="Chromosome 1"/>
</dbReference>
<evidence type="ECO:0000313" key="1">
    <source>
        <dbReference type="EMBL" id="KAG5631220.1"/>
    </source>
</evidence>
<name>A0A9J6B3K1_SOLCO</name>
<dbReference type="SUPFAM" id="SSF56219">
    <property type="entry name" value="DNase I-like"/>
    <property type="match status" value="1"/>
</dbReference>
<dbReference type="EMBL" id="JACXVP010000001">
    <property type="protein sequence ID" value="KAG5631220.1"/>
    <property type="molecule type" value="Genomic_DNA"/>
</dbReference>
<proteinExistence type="predicted"/>